<organism evidence="2 3">
    <name type="scientific">Protopolystoma xenopodis</name>
    <dbReference type="NCBI Taxonomy" id="117903"/>
    <lineage>
        <taxon>Eukaryota</taxon>
        <taxon>Metazoa</taxon>
        <taxon>Spiralia</taxon>
        <taxon>Lophotrochozoa</taxon>
        <taxon>Platyhelminthes</taxon>
        <taxon>Monogenea</taxon>
        <taxon>Polyopisthocotylea</taxon>
        <taxon>Polystomatidea</taxon>
        <taxon>Polystomatidae</taxon>
        <taxon>Protopolystoma</taxon>
    </lineage>
</organism>
<dbReference type="AlphaFoldDB" id="A0A3S5B2U8"/>
<comment type="caution">
    <text evidence="2">The sequence shown here is derived from an EMBL/GenBank/DDBJ whole genome shotgun (WGS) entry which is preliminary data.</text>
</comment>
<gene>
    <name evidence="2" type="ORF">PXEA_LOCUS28418</name>
</gene>
<proteinExistence type="predicted"/>
<protein>
    <submittedName>
        <fullName evidence="2">Uncharacterized protein</fullName>
    </submittedName>
</protein>
<feature type="compositionally biased region" description="Polar residues" evidence="1">
    <location>
        <begin position="252"/>
        <end position="264"/>
    </location>
</feature>
<dbReference type="Proteomes" id="UP000784294">
    <property type="component" value="Unassembled WGS sequence"/>
</dbReference>
<feature type="region of interest" description="Disordered" evidence="1">
    <location>
        <begin position="208"/>
        <end position="275"/>
    </location>
</feature>
<reference evidence="2" key="1">
    <citation type="submission" date="2018-11" db="EMBL/GenBank/DDBJ databases">
        <authorList>
            <consortium name="Pathogen Informatics"/>
        </authorList>
    </citation>
    <scope>NUCLEOTIDE SEQUENCE</scope>
</reference>
<evidence type="ECO:0000313" key="2">
    <source>
        <dbReference type="EMBL" id="VEL34978.1"/>
    </source>
</evidence>
<dbReference type="EMBL" id="CAAALY010248803">
    <property type="protein sequence ID" value="VEL34978.1"/>
    <property type="molecule type" value="Genomic_DNA"/>
</dbReference>
<evidence type="ECO:0000256" key="1">
    <source>
        <dbReference type="SAM" id="MobiDB-lite"/>
    </source>
</evidence>
<name>A0A3S5B2U8_9PLAT</name>
<sequence length="372" mass="41185">MPHSLGSCVLLKSTVSVKMHRFPFAPPNSRAAVSSHPSSDSPHDSPIEAQPHSTDNFCPIKKVSLGLSDMPQIGNTWLRLVRLRQSQMHLFGDSPVGDKRQLSEVKFTSPDNYTKCSTEHTTSFEATPDALPDIIESSCTNTERTGINCSALNILRNVPMKSAFDALHRHFLQEHYALIEGLSTFLELINAWLGELPPLLLNEITMQESEFDEEEEDKPNPKIKDKEKEAITKVKGDNDGEETVDNYDKGENQSTLDNEHVTSSFEEERSGSAEFDFSLRLKPPRREEPSLPMSVPPASLTVRAGEKELTANCSAGAAINVLKTFAIDTDLTDTCNAAKEINHQSSRLRGEFAASPKDQFGRPKSANIISTY</sequence>
<evidence type="ECO:0000313" key="3">
    <source>
        <dbReference type="Proteomes" id="UP000784294"/>
    </source>
</evidence>
<feature type="compositionally biased region" description="Basic and acidic residues" evidence="1">
    <location>
        <begin position="218"/>
        <end position="238"/>
    </location>
</feature>
<keyword evidence="3" id="KW-1185">Reference proteome</keyword>
<feature type="region of interest" description="Disordered" evidence="1">
    <location>
        <begin position="27"/>
        <end position="54"/>
    </location>
</feature>
<accession>A0A3S5B2U8</accession>